<reference evidence="7 8" key="1">
    <citation type="submission" date="2017-04" db="EMBL/GenBank/DDBJ databases">
        <authorList>
            <person name="Afonso C.L."/>
            <person name="Miller P.J."/>
            <person name="Scott M.A."/>
            <person name="Spackman E."/>
            <person name="Goraichik I."/>
            <person name="Dimitrov K.M."/>
            <person name="Suarez D.L."/>
            <person name="Swayne D.E."/>
        </authorList>
    </citation>
    <scope>NUCLEOTIDE SEQUENCE [LARGE SCALE GENOMIC DNA]</scope>
    <source>
        <strain evidence="7 8">DSM 43828</strain>
    </source>
</reference>
<keyword evidence="8" id="KW-1185">Reference proteome</keyword>
<keyword evidence="5" id="KW-0560">Oxidoreductase</keyword>
<dbReference type="GO" id="GO:0016491">
    <property type="term" value="F:oxidoreductase activity"/>
    <property type="evidence" value="ECO:0007669"/>
    <property type="project" value="UniProtKB-KW"/>
</dbReference>
<dbReference type="InterPro" id="IPR016166">
    <property type="entry name" value="FAD-bd_PCMH"/>
</dbReference>
<comment type="similarity">
    <text evidence="2">Belongs to the oxygen-dependent FAD-linked oxidoreductase family.</text>
</comment>
<organism evidence="7 8">
    <name type="scientific">Kibdelosporangium aridum</name>
    <dbReference type="NCBI Taxonomy" id="2030"/>
    <lineage>
        <taxon>Bacteria</taxon>
        <taxon>Bacillati</taxon>
        <taxon>Actinomycetota</taxon>
        <taxon>Actinomycetes</taxon>
        <taxon>Pseudonocardiales</taxon>
        <taxon>Pseudonocardiaceae</taxon>
        <taxon>Kibdelosporangium</taxon>
    </lineage>
</organism>
<dbReference type="InterPro" id="IPR050416">
    <property type="entry name" value="FAD-linked_Oxidoreductase"/>
</dbReference>
<evidence type="ECO:0000313" key="8">
    <source>
        <dbReference type="Proteomes" id="UP000192674"/>
    </source>
</evidence>
<feature type="domain" description="FAD-binding PCMH-type" evidence="6">
    <location>
        <begin position="35"/>
        <end position="206"/>
    </location>
</feature>
<dbReference type="AlphaFoldDB" id="A0A1W2FGI3"/>
<dbReference type="InterPro" id="IPR036318">
    <property type="entry name" value="FAD-bd_PCMH-like_sf"/>
</dbReference>
<keyword evidence="4" id="KW-0274">FAD</keyword>
<dbReference type="InterPro" id="IPR016169">
    <property type="entry name" value="FAD-bd_PCMH_sub2"/>
</dbReference>
<evidence type="ECO:0000256" key="5">
    <source>
        <dbReference type="ARBA" id="ARBA00023002"/>
    </source>
</evidence>
<dbReference type="OrthoDB" id="9775082at2"/>
<dbReference type="SUPFAM" id="SSF56176">
    <property type="entry name" value="FAD-binding/transporter-associated domain-like"/>
    <property type="match status" value="1"/>
</dbReference>
<dbReference type="Pfam" id="PF01565">
    <property type="entry name" value="FAD_binding_4"/>
    <property type="match status" value="1"/>
</dbReference>
<evidence type="ECO:0000256" key="3">
    <source>
        <dbReference type="ARBA" id="ARBA00022630"/>
    </source>
</evidence>
<dbReference type="PANTHER" id="PTHR42973">
    <property type="entry name" value="BINDING OXIDOREDUCTASE, PUTATIVE (AFU_ORTHOLOGUE AFUA_1G17690)-RELATED"/>
    <property type="match status" value="1"/>
</dbReference>
<dbReference type="Gene3D" id="3.30.43.10">
    <property type="entry name" value="Uridine Diphospho-n-acetylenolpyruvylglucosamine Reductase, domain 2"/>
    <property type="match status" value="1"/>
</dbReference>
<dbReference type="RefSeq" id="WP_084430808.1">
    <property type="nucleotide sequence ID" value="NZ_FWXV01000006.1"/>
</dbReference>
<dbReference type="Gene3D" id="3.40.462.20">
    <property type="match status" value="1"/>
</dbReference>
<keyword evidence="3" id="KW-0285">Flavoprotein</keyword>
<name>A0A1W2FGI3_KIBAR</name>
<dbReference type="Gene3D" id="3.30.465.10">
    <property type="match status" value="1"/>
</dbReference>
<evidence type="ECO:0000256" key="2">
    <source>
        <dbReference type="ARBA" id="ARBA00005466"/>
    </source>
</evidence>
<evidence type="ECO:0000313" key="7">
    <source>
        <dbReference type="EMBL" id="SMD21037.1"/>
    </source>
</evidence>
<gene>
    <name evidence="7" type="ORF">SAMN05661093_06690</name>
</gene>
<dbReference type="Pfam" id="PF08031">
    <property type="entry name" value="BBE"/>
    <property type="match status" value="1"/>
</dbReference>
<accession>A0A1W2FGI3</accession>
<dbReference type="InterPro" id="IPR006094">
    <property type="entry name" value="Oxid_FAD_bind_N"/>
</dbReference>
<dbReference type="PROSITE" id="PS51387">
    <property type="entry name" value="FAD_PCMH"/>
    <property type="match status" value="1"/>
</dbReference>
<dbReference type="InterPro" id="IPR016167">
    <property type="entry name" value="FAD-bd_PCMH_sub1"/>
</dbReference>
<dbReference type="PANTHER" id="PTHR42973:SF39">
    <property type="entry name" value="FAD-BINDING PCMH-TYPE DOMAIN-CONTAINING PROTEIN"/>
    <property type="match status" value="1"/>
</dbReference>
<protein>
    <submittedName>
        <fullName evidence="7">FAD/FMN-containing dehydrogenase</fullName>
    </submittedName>
</protein>
<sequence>MTTAIRPSIERKLDGQLLLPGDTGYDESRTVWNGMIARRPRMIIRAASVEDVVTAVRTARELDLEIGVRCGGHSSIGLAVPQDGLMIDLAPLTGVHVDPDRRRAWIQGGALLGVLDQASQRYGLATTAGNVSHTGVGGLTLGGGMGWLARQYGLACDNVASYTMVTADGEVVRASQTERPELFWGLRGGGGNFGIVTEFEFRLHPIGTRTLVAEYTFPLDRAIPALKAWRDLNIEAPREATFTASIGQDNAATLGFVWVGDPQRASRLLHNFQALGTPAATHITEMSYLDLQRREDTVERHSLRRYSKGHYLQQFPDAAIEAFVHRGGSRVGVGLQAYGGAIADVPDEDAAFSHRATLFEFGTGTTWTDPASDAVRIAAARRSAAAMASFAHGVYVNALSDEGAEGVRRAYSPAKLARLIALKDAYDPHNVFHLNQNIQPSTGRDQ</sequence>
<proteinExistence type="inferred from homology"/>
<dbReference type="InterPro" id="IPR012951">
    <property type="entry name" value="BBE"/>
</dbReference>
<evidence type="ECO:0000256" key="1">
    <source>
        <dbReference type="ARBA" id="ARBA00001974"/>
    </source>
</evidence>
<comment type="cofactor">
    <cofactor evidence="1">
        <name>FAD</name>
        <dbReference type="ChEBI" id="CHEBI:57692"/>
    </cofactor>
</comment>
<evidence type="ECO:0000256" key="4">
    <source>
        <dbReference type="ARBA" id="ARBA00022827"/>
    </source>
</evidence>
<dbReference type="GO" id="GO:0071949">
    <property type="term" value="F:FAD binding"/>
    <property type="evidence" value="ECO:0007669"/>
    <property type="project" value="InterPro"/>
</dbReference>
<dbReference type="Proteomes" id="UP000192674">
    <property type="component" value="Unassembled WGS sequence"/>
</dbReference>
<evidence type="ECO:0000259" key="6">
    <source>
        <dbReference type="PROSITE" id="PS51387"/>
    </source>
</evidence>
<dbReference type="EMBL" id="FWXV01000006">
    <property type="protein sequence ID" value="SMD21037.1"/>
    <property type="molecule type" value="Genomic_DNA"/>
</dbReference>